<dbReference type="PANTHER" id="PTHR46796">
    <property type="entry name" value="HTH-TYPE TRANSCRIPTIONAL ACTIVATOR RHAS-RELATED"/>
    <property type="match status" value="1"/>
</dbReference>
<evidence type="ECO:0000256" key="1">
    <source>
        <dbReference type="ARBA" id="ARBA00023015"/>
    </source>
</evidence>
<evidence type="ECO:0000259" key="4">
    <source>
        <dbReference type="PROSITE" id="PS01124"/>
    </source>
</evidence>
<dbReference type="SMART" id="SM00342">
    <property type="entry name" value="HTH_ARAC"/>
    <property type="match status" value="1"/>
</dbReference>
<evidence type="ECO:0000256" key="2">
    <source>
        <dbReference type="ARBA" id="ARBA00023125"/>
    </source>
</evidence>
<dbReference type="Pfam" id="PF12833">
    <property type="entry name" value="HTH_18"/>
    <property type="match status" value="1"/>
</dbReference>
<sequence>MGAPTNSQLIEADERLATVFSHFYCVQLSTQAQPLRQQLMPNYEMILAFNFGPPIPISIGTDPYVIHQTAVVGPLQKTLTYDLPAGADLIVVNFTLNGFYRLLGVPMHRLKAEDLHNPDILLNKSCFSQLWDQLAAMTTLTDRLKLISNYALAFVAPSDEAASSLLDSIPYFNDSAIDPIKALAQTNQISTRSIQLRFQTYLGYSAKQMVRFLRFKKMLSLLCQQYPESPDWLDLVLTFGYHDHSHLIKDFTYFLGVTPRQFLKQLAPGGVCISKSGKFY</sequence>
<dbReference type="Proteomes" id="UP001597512">
    <property type="component" value="Unassembled WGS sequence"/>
</dbReference>
<comment type="caution">
    <text evidence="5">The sequence shown here is derived from an EMBL/GenBank/DDBJ whole genome shotgun (WGS) entry which is preliminary data.</text>
</comment>
<dbReference type="RefSeq" id="WP_381498823.1">
    <property type="nucleotide sequence ID" value="NZ_JBHUOM010000002.1"/>
</dbReference>
<evidence type="ECO:0000313" key="5">
    <source>
        <dbReference type="EMBL" id="MFD2933888.1"/>
    </source>
</evidence>
<dbReference type="InterPro" id="IPR018060">
    <property type="entry name" value="HTH_AraC"/>
</dbReference>
<name>A0ABW6AHE7_9BACT</name>
<reference evidence="6" key="1">
    <citation type="journal article" date="2019" name="Int. J. Syst. Evol. Microbiol.">
        <title>The Global Catalogue of Microorganisms (GCM) 10K type strain sequencing project: providing services to taxonomists for standard genome sequencing and annotation.</title>
        <authorList>
            <consortium name="The Broad Institute Genomics Platform"/>
            <consortium name="The Broad Institute Genome Sequencing Center for Infectious Disease"/>
            <person name="Wu L."/>
            <person name="Ma J."/>
        </authorList>
    </citation>
    <scope>NUCLEOTIDE SEQUENCE [LARGE SCALE GENOMIC DNA]</scope>
    <source>
        <strain evidence="6">KCTC 52490</strain>
    </source>
</reference>
<evidence type="ECO:0000256" key="3">
    <source>
        <dbReference type="ARBA" id="ARBA00023163"/>
    </source>
</evidence>
<dbReference type="PROSITE" id="PS01124">
    <property type="entry name" value="HTH_ARAC_FAMILY_2"/>
    <property type="match status" value="1"/>
</dbReference>
<keyword evidence="2" id="KW-0238">DNA-binding</keyword>
<feature type="domain" description="HTH araC/xylS-type" evidence="4">
    <location>
        <begin position="180"/>
        <end position="265"/>
    </location>
</feature>
<proteinExistence type="predicted"/>
<organism evidence="5 6">
    <name type="scientific">Spirosoma flavum</name>
    <dbReference type="NCBI Taxonomy" id="2048557"/>
    <lineage>
        <taxon>Bacteria</taxon>
        <taxon>Pseudomonadati</taxon>
        <taxon>Bacteroidota</taxon>
        <taxon>Cytophagia</taxon>
        <taxon>Cytophagales</taxon>
        <taxon>Cytophagaceae</taxon>
        <taxon>Spirosoma</taxon>
    </lineage>
</organism>
<dbReference type="InterPro" id="IPR050204">
    <property type="entry name" value="AraC_XylS_family_regulators"/>
</dbReference>
<keyword evidence="6" id="KW-1185">Reference proteome</keyword>
<gene>
    <name evidence="5" type="ORF">ACFS25_08860</name>
</gene>
<evidence type="ECO:0000313" key="6">
    <source>
        <dbReference type="Proteomes" id="UP001597512"/>
    </source>
</evidence>
<accession>A0ABW6AHE7</accession>
<dbReference type="InterPro" id="IPR046532">
    <property type="entry name" value="DUF6597"/>
</dbReference>
<dbReference type="PANTHER" id="PTHR46796:SF13">
    <property type="entry name" value="HTH-TYPE TRANSCRIPTIONAL ACTIVATOR RHAS"/>
    <property type="match status" value="1"/>
</dbReference>
<keyword evidence="3" id="KW-0804">Transcription</keyword>
<protein>
    <submittedName>
        <fullName evidence="5">Helix-turn-helix domain-containing protein</fullName>
    </submittedName>
</protein>
<keyword evidence="1" id="KW-0805">Transcription regulation</keyword>
<dbReference type="Pfam" id="PF20240">
    <property type="entry name" value="DUF6597"/>
    <property type="match status" value="1"/>
</dbReference>
<dbReference type="Gene3D" id="1.10.10.60">
    <property type="entry name" value="Homeodomain-like"/>
    <property type="match status" value="1"/>
</dbReference>
<dbReference type="EMBL" id="JBHUOM010000002">
    <property type="protein sequence ID" value="MFD2933888.1"/>
    <property type="molecule type" value="Genomic_DNA"/>
</dbReference>